<feature type="chain" id="PRO_5046221293" description="Secreted protein" evidence="1">
    <location>
        <begin position="27"/>
        <end position="425"/>
    </location>
</feature>
<protein>
    <recommendedName>
        <fullName evidence="4">Secreted protein</fullName>
    </recommendedName>
</protein>
<dbReference type="EMBL" id="BNAR01000003">
    <property type="protein sequence ID" value="GHH36960.1"/>
    <property type="molecule type" value="Genomic_DNA"/>
</dbReference>
<evidence type="ECO:0008006" key="4">
    <source>
        <dbReference type="Google" id="ProtNLM"/>
    </source>
</evidence>
<sequence length="425" mass="46858">MMTRRWRTALLVALTGVLSAALPVQAQEAADDLIHSRPTGAFALTPDWSLESSAAQLQTAVGTTTSVAALLRDANRDITSCNSAQQHALPENYDRTDYPLTSGQILHSTEKFCWDSGDSKVDYWIPQGVTGSSDADDDGLWGENRILLVSWHYKAAGPDKGVRISFVDVKNRKYRHVLLVEPTANANYKAVPIHAGGLAWLGHHLYVADTDGGLRVFDVERLLEVSDAQDSIGKSGGNYYAHNYKYVLPQVGWYRQPVQAEDCEPSASQLCFSSLSLDRSTTPDTLVVGEYRNERSTDAAVDGGRVVRYRVDASSRRLVLTNGKAVPQDVVTVPRSNLQGVQTWENRYYLGRSSNRNHSWMHSGVLNGTTDSHSWAIGGEDLYHEHGPGITAGKLWTVTEHAWTEDKSTFIDRRAIFAVPLSEIG</sequence>
<reference evidence="3" key="1">
    <citation type="journal article" date="2019" name="Int. J. Syst. Evol. Microbiol.">
        <title>The Global Catalogue of Microorganisms (GCM) 10K type strain sequencing project: providing services to taxonomists for standard genome sequencing and annotation.</title>
        <authorList>
            <consortium name="The Broad Institute Genomics Platform"/>
            <consortium name="The Broad Institute Genome Sequencing Center for Infectious Disease"/>
            <person name="Wu L."/>
            <person name="Ma J."/>
        </authorList>
    </citation>
    <scope>NUCLEOTIDE SEQUENCE [LARGE SCALE GENOMIC DNA]</scope>
    <source>
        <strain evidence="3">CGMCC 4.7367</strain>
    </source>
</reference>
<evidence type="ECO:0000313" key="2">
    <source>
        <dbReference type="EMBL" id="GHH36960.1"/>
    </source>
</evidence>
<dbReference type="Proteomes" id="UP000605568">
    <property type="component" value="Unassembled WGS sequence"/>
</dbReference>
<name>A0ABQ3MCY3_9PSEU</name>
<keyword evidence="3" id="KW-1185">Reference proteome</keyword>
<comment type="caution">
    <text evidence="2">The sequence shown here is derived from an EMBL/GenBank/DDBJ whole genome shotgun (WGS) entry which is preliminary data.</text>
</comment>
<organism evidence="2 3">
    <name type="scientific">Lentzea cavernae</name>
    <dbReference type="NCBI Taxonomy" id="2020703"/>
    <lineage>
        <taxon>Bacteria</taxon>
        <taxon>Bacillati</taxon>
        <taxon>Actinomycetota</taxon>
        <taxon>Actinomycetes</taxon>
        <taxon>Pseudonocardiales</taxon>
        <taxon>Pseudonocardiaceae</taxon>
        <taxon>Lentzea</taxon>
    </lineage>
</organism>
<evidence type="ECO:0000313" key="3">
    <source>
        <dbReference type="Proteomes" id="UP000605568"/>
    </source>
</evidence>
<feature type="signal peptide" evidence="1">
    <location>
        <begin position="1"/>
        <end position="26"/>
    </location>
</feature>
<accession>A0ABQ3MCY3</accession>
<evidence type="ECO:0000256" key="1">
    <source>
        <dbReference type="SAM" id="SignalP"/>
    </source>
</evidence>
<keyword evidence="1" id="KW-0732">Signal</keyword>
<gene>
    <name evidence="2" type="ORF">GCM10017774_24940</name>
</gene>
<proteinExistence type="predicted"/>